<dbReference type="RefSeq" id="WP_165972496.1">
    <property type="nucleotide sequence ID" value="NZ_JBHRVM010000001.1"/>
</dbReference>
<evidence type="ECO:0000259" key="2">
    <source>
        <dbReference type="Pfam" id="PF07331"/>
    </source>
</evidence>
<proteinExistence type="predicted"/>
<feature type="transmembrane region" description="Helical" evidence="1">
    <location>
        <begin position="7"/>
        <end position="25"/>
    </location>
</feature>
<dbReference type="AlphaFoldDB" id="A0A4R3VBG9"/>
<evidence type="ECO:0000313" key="4">
    <source>
        <dbReference type="Proteomes" id="UP000294692"/>
    </source>
</evidence>
<feature type="transmembrane region" description="Helical" evidence="1">
    <location>
        <begin position="45"/>
        <end position="64"/>
    </location>
</feature>
<dbReference type="EMBL" id="SMBX01000002">
    <property type="protein sequence ID" value="TCV01411.1"/>
    <property type="molecule type" value="Genomic_DNA"/>
</dbReference>
<gene>
    <name evidence="3" type="ORF">EV686_102123</name>
</gene>
<keyword evidence="4" id="KW-1185">Reference proteome</keyword>
<keyword evidence="1" id="KW-0812">Transmembrane</keyword>
<dbReference type="InterPro" id="IPR009936">
    <property type="entry name" value="DUF1468"/>
</dbReference>
<reference evidence="3 4" key="1">
    <citation type="submission" date="2019-03" db="EMBL/GenBank/DDBJ databases">
        <title>Genomic Encyclopedia of Type Strains, Phase IV (KMG-IV): sequencing the most valuable type-strain genomes for metagenomic binning, comparative biology and taxonomic classification.</title>
        <authorList>
            <person name="Goeker M."/>
        </authorList>
    </citation>
    <scope>NUCLEOTIDE SEQUENCE [LARGE SCALE GENOMIC DNA]</scope>
    <source>
        <strain evidence="3 4">DSM 100048</strain>
    </source>
</reference>
<evidence type="ECO:0000313" key="3">
    <source>
        <dbReference type="EMBL" id="TCV01411.1"/>
    </source>
</evidence>
<dbReference type="Proteomes" id="UP000294692">
    <property type="component" value="Unassembled WGS sequence"/>
</dbReference>
<organism evidence="3 4">
    <name type="scientific">Paracandidimonas soli</name>
    <dbReference type="NCBI Taxonomy" id="1917182"/>
    <lineage>
        <taxon>Bacteria</taxon>
        <taxon>Pseudomonadati</taxon>
        <taxon>Pseudomonadota</taxon>
        <taxon>Betaproteobacteria</taxon>
        <taxon>Burkholderiales</taxon>
        <taxon>Alcaligenaceae</taxon>
        <taxon>Paracandidimonas</taxon>
    </lineage>
</organism>
<keyword evidence="1" id="KW-1133">Transmembrane helix</keyword>
<keyword evidence="1" id="KW-0472">Membrane</keyword>
<feature type="domain" description="DUF1468" evidence="2">
    <location>
        <begin position="10"/>
        <end position="141"/>
    </location>
</feature>
<dbReference type="Pfam" id="PF07331">
    <property type="entry name" value="TctB"/>
    <property type="match status" value="1"/>
</dbReference>
<accession>A0A4R3VBG9</accession>
<comment type="caution">
    <text evidence="3">The sequence shown here is derived from an EMBL/GenBank/DDBJ whole genome shotgun (WGS) entry which is preliminary data.</text>
</comment>
<evidence type="ECO:0000256" key="1">
    <source>
        <dbReference type="SAM" id="Phobius"/>
    </source>
</evidence>
<name>A0A4R3VBG9_9BURK</name>
<feature type="transmembrane region" description="Helical" evidence="1">
    <location>
        <begin position="120"/>
        <end position="138"/>
    </location>
</feature>
<sequence length="149" mass="16010">MKKIDSMDVIGGALFCILGISVFFYSQSEYELGSLAEMGPGAFPAYLGVIMTLLGAGITIEALYKRHQRRSLNIGPMIAVVTGIVVFALAIERLGALAAIFALVFISAWPDRNLNFRRTLILAVALVVIACVVFKLGLSMNFSLVPGVL</sequence>
<protein>
    <submittedName>
        <fullName evidence="3">Tripartite tricarboxylate transporter TctB family protein</fullName>
    </submittedName>
</protein>
<feature type="transmembrane region" description="Helical" evidence="1">
    <location>
        <begin position="76"/>
        <end position="108"/>
    </location>
</feature>